<dbReference type="PANTHER" id="PTHR13759:SF1">
    <property type="entry name" value="TWINFILIN"/>
    <property type="match status" value="1"/>
</dbReference>
<dbReference type="GeneID" id="28897946"/>
<dbReference type="PANTHER" id="PTHR13759">
    <property type="entry name" value="TWINFILIN"/>
    <property type="match status" value="1"/>
</dbReference>
<dbReference type="GO" id="GO:0051016">
    <property type="term" value="P:barbed-end actin filament capping"/>
    <property type="evidence" value="ECO:0007669"/>
    <property type="project" value="TreeGrafter"/>
</dbReference>
<evidence type="ECO:0000313" key="13">
    <source>
        <dbReference type="EMBL" id="KZF21511.1"/>
    </source>
</evidence>
<feature type="compositionally biased region" description="Basic and acidic residues" evidence="11">
    <location>
        <begin position="128"/>
        <end position="139"/>
    </location>
</feature>
<dbReference type="GO" id="GO:0051015">
    <property type="term" value="F:actin filament binding"/>
    <property type="evidence" value="ECO:0007669"/>
    <property type="project" value="TreeGrafter"/>
</dbReference>
<comment type="subcellular location">
    <subcellularLocation>
        <location evidence="2">Cytoplasm</location>
        <location evidence="2">Cell cortex</location>
    </subcellularLocation>
    <subcellularLocation>
        <location evidence="1">Cytoplasm</location>
        <location evidence="1">Cytoskeleton</location>
    </subcellularLocation>
</comment>
<keyword evidence="14" id="KW-1185">Reference proteome</keyword>
<dbReference type="GO" id="GO:0030042">
    <property type="term" value="P:actin filament depolymerization"/>
    <property type="evidence" value="ECO:0007669"/>
    <property type="project" value="TreeGrafter"/>
</dbReference>
<feature type="region of interest" description="Disordered" evidence="11">
    <location>
        <begin position="301"/>
        <end position="327"/>
    </location>
</feature>
<evidence type="ECO:0000256" key="7">
    <source>
        <dbReference type="ARBA" id="ARBA00023212"/>
    </source>
</evidence>
<comment type="subunit">
    <text evidence="8">Interacts with G-actin; ADP-actin form.</text>
</comment>
<dbReference type="PROSITE" id="PS51263">
    <property type="entry name" value="ADF_H"/>
    <property type="match status" value="2"/>
</dbReference>
<dbReference type="Proteomes" id="UP000076632">
    <property type="component" value="Unassembled WGS sequence"/>
</dbReference>
<evidence type="ECO:0000256" key="6">
    <source>
        <dbReference type="ARBA" id="ARBA00023203"/>
    </source>
</evidence>
<dbReference type="FunFam" id="3.40.20.10:FF:000042">
    <property type="entry name" value="Actin depolymerizing protein"/>
    <property type="match status" value="1"/>
</dbReference>
<evidence type="ECO:0000256" key="2">
    <source>
        <dbReference type="ARBA" id="ARBA00004544"/>
    </source>
</evidence>
<evidence type="ECO:0000313" key="14">
    <source>
        <dbReference type="Proteomes" id="UP000076632"/>
    </source>
</evidence>
<dbReference type="Gene3D" id="3.40.20.10">
    <property type="entry name" value="Severin"/>
    <property type="match status" value="2"/>
</dbReference>
<feature type="compositionally biased region" description="Basic and acidic residues" evidence="11">
    <location>
        <begin position="304"/>
        <end position="314"/>
    </location>
</feature>
<feature type="domain" description="ADF-H" evidence="12">
    <location>
        <begin position="174"/>
        <end position="309"/>
    </location>
</feature>
<dbReference type="AlphaFoldDB" id="A0A165FXP2"/>
<feature type="domain" description="ADF-H" evidence="12">
    <location>
        <begin position="3"/>
        <end position="135"/>
    </location>
</feature>
<protein>
    <recommendedName>
        <fullName evidence="10">Twinfilin</fullName>
    </recommendedName>
</protein>
<dbReference type="Pfam" id="PF00241">
    <property type="entry name" value="Cofilin_ADF"/>
    <property type="match status" value="2"/>
</dbReference>
<accession>A0A165FXP2</accession>
<dbReference type="OMA" id="YLFKHTH"/>
<keyword evidence="7" id="KW-0206">Cytoskeleton</keyword>
<dbReference type="InterPro" id="IPR029006">
    <property type="entry name" value="ADF-H/Gelsolin-like_dom_sf"/>
</dbReference>
<proteinExistence type="inferred from homology"/>
<evidence type="ECO:0000256" key="8">
    <source>
        <dbReference type="ARBA" id="ARBA00038532"/>
    </source>
</evidence>
<keyword evidence="4" id="KW-0963">Cytoplasm</keyword>
<dbReference type="SUPFAM" id="SSF55753">
    <property type="entry name" value="Actin depolymerizing proteins"/>
    <property type="match status" value="2"/>
</dbReference>
<dbReference type="GO" id="GO:0005884">
    <property type="term" value="C:actin filament"/>
    <property type="evidence" value="ECO:0007669"/>
    <property type="project" value="TreeGrafter"/>
</dbReference>
<dbReference type="InParanoid" id="A0A165FXP2"/>
<comment type="function">
    <text evidence="9">Actin-binding protein involved in motile and morphological processes. Inhibits actin polymerization, likely by sequestering G-actin.</text>
</comment>
<dbReference type="OrthoDB" id="10006997at2759"/>
<dbReference type="STRING" id="1328760.A0A165FXP2"/>
<organism evidence="13 14">
    <name type="scientific">Xylona heveae (strain CBS 132557 / TC161)</name>
    <dbReference type="NCBI Taxonomy" id="1328760"/>
    <lineage>
        <taxon>Eukaryota</taxon>
        <taxon>Fungi</taxon>
        <taxon>Dikarya</taxon>
        <taxon>Ascomycota</taxon>
        <taxon>Pezizomycotina</taxon>
        <taxon>Xylonomycetes</taxon>
        <taxon>Xylonales</taxon>
        <taxon>Xylonaceae</taxon>
        <taxon>Xylona</taxon>
    </lineage>
</organism>
<evidence type="ECO:0000256" key="3">
    <source>
        <dbReference type="ARBA" id="ARBA00009557"/>
    </source>
</evidence>
<dbReference type="GO" id="GO:0005938">
    <property type="term" value="C:cell cortex"/>
    <property type="evidence" value="ECO:0007669"/>
    <property type="project" value="UniProtKB-SubCell"/>
</dbReference>
<evidence type="ECO:0000256" key="10">
    <source>
        <dbReference type="ARBA" id="ARBA00069496"/>
    </source>
</evidence>
<evidence type="ECO:0000256" key="4">
    <source>
        <dbReference type="ARBA" id="ARBA00022490"/>
    </source>
</evidence>
<evidence type="ECO:0000259" key="12">
    <source>
        <dbReference type="PROSITE" id="PS51263"/>
    </source>
</evidence>
<dbReference type="CDD" id="cd11284">
    <property type="entry name" value="ADF_Twf-C_like"/>
    <property type="match status" value="1"/>
</dbReference>
<dbReference type="CDD" id="cd11285">
    <property type="entry name" value="ADF_Twf-N_like"/>
    <property type="match status" value="1"/>
</dbReference>
<dbReference type="RefSeq" id="XP_018187066.1">
    <property type="nucleotide sequence ID" value="XM_018332809.1"/>
</dbReference>
<evidence type="ECO:0000256" key="9">
    <source>
        <dbReference type="ARBA" id="ARBA00056419"/>
    </source>
</evidence>
<dbReference type="FunCoup" id="A0A165FXP2">
    <property type="interactions" value="382"/>
</dbReference>
<dbReference type="InterPro" id="IPR028458">
    <property type="entry name" value="Twinfilin"/>
</dbReference>
<evidence type="ECO:0000256" key="1">
    <source>
        <dbReference type="ARBA" id="ARBA00004245"/>
    </source>
</evidence>
<keyword evidence="5" id="KW-0677">Repeat</keyword>
<feature type="region of interest" description="Disordered" evidence="11">
    <location>
        <begin position="128"/>
        <end position="147"/>
    </location>
</feature>
<sequence>MQSGISASKELQQAFNELVSSPSQRGLLAGIDREQLVPIQTIPLTTPDFLSDVSSLDSLLKEKEAAYVILRRYDAPDGFVAVTYVPDTANVRQKMLFASTRLTLVRELGTERFRETLFATTKEELTAEGWKRHDQHGETKAPLTEEEQSLQIVKEAEAEISGGTTARSNHVKSLVHFPVSDEAMNALKNLKSASFNLVQLRIDVPRETIELADTNTTDPDGLSATISSSEPRYSFYRYSKGSEDLEDSPIVFIYTCPGASKIKERMVYSTSRASMIILSERDAGLVIAKKLEASEPSEISASVLHEEFHPKQEQKTGFARPKRPGRR</sequence>
<evidence type="ECO:0000256" key="5">
    <source>
        <dbReference type="ARBA" id="ARBA00022737"/>
    </source>
</evidence>
<dbReference type="SMART" id="SM00102">
    <property type="entry name" value="ADF"/>
    <property type="match status" value="2"/>
</dbReference>
<gene>
    <name evidence="13" type="ORF">L228DRAFT_248229</name>
</gene>
<dbReference type="GO" id="GO:0003785">
    <property type="term" value="F:actin monomer binding"/>
    <property type="evidence" value="ECO:0007669"/>
    <property type="project" value="TreeGrafter"/>
</dbReference>
<evidence type="ECO:0000256" key="11">
    <source>
        <dbReference type="SAM" id="MobiDB-lite"/>
    </source>
</evidence>
<dbReference type="EMBL" id="KV407460">
    <property type="protein sequence ID" value="KZF21511.1"/>
    <property type="molecule type" value="Genomic_DNA"/>
</dbReference>
<comment type="similarity">
    <text evidence="3">Belongs to the actin-binding proteins ADF family. Twinfilin subfamily.</text>
</comment>
<name>A0A165FXP2_XYLHT</name>
<reference evidence="13 14" key="1">
    <citation type="journal article" date="2016" name="Fungal Biol.">
        <title>The genome of Xylona heveae provides a window into fungal endophytism.</title>
        <authorList>
            <person name="Gazis R."/>
            <person name="Kuo A."/>
            <person name="Riley R."/>
            <person name="LaButti K."/>
            <person name="Lipzen A."/>
            <person name="Lin J."/>
            <person name="Amirebrahimi M."/>
            <person name="Hesse C.N."/>
            <person name="Spatafora J.W."/>
            <person name="Henrissat B."/>
            <person name="Hainaut M."/>
            <person name="Grigoriev I.V."/>
            <person name="Hibbett D.S."/>
        </authorList>
    </citation>
    <scope>NUCLEOTIDE SEQUENCE [LARGE SCALE GENOMIC DNA]</scope>
    <source>
        <strain evidence="13 14">TC161</strain>
    </source>
</reference>
<dbReference type="FunFam" id="3.40.20.10:FF:000007">
    <property type="entry name" value="Twinfilin-1 isoform 1"/>
    <property type="match status" value="1"/>
</dbReference>
<keyword evidence="6" id="KW-0009">Actin-binding</keyword>
<dbReference type="InterPro" id="IPR002108">
    <property type="entry name" value="ADF-H"/>
</dbReference>